<keyword evidence="4" id="KW-1185">Reference proteome</keyword>
<feature type="transmembrane region" description="Helical" evidence="1">
    <location>
        <begin position="12"/>
        <end position="32"/>
    </location>
</feature>
<evidence type="ECO:0000256" key="1">
    <source>
        <dbReference type="SAM" id="Phobius"/>
    </source>
</evidence>
<dbReference type="GO" id="GO:0006508">
    <property type="term" value="P:proteolysis"/>
    <property type="evidence" value="ECO:0007669"/>
    <property type="project" value="UniProtKB-KW"/>
</dbReference>
<feature type="transmembrane region" description="Helical" evidence="1">
    <location>
        <begin position="166"/>
        <end position="186"/>
    </location>
</feature>
<organism evidence="3 4">
    <name type="scientific">Henriciella algicola</name>
    <dbReference type="NCBI Taxonomy" id="1608422"/>
    <lineage>
        <taxon>Bacteria</taxon>
        <taxon>Pseudomonadati</taxon>
        <taxon>Pseudomonadota</taxon>
        <taxon>Alphaproteobacteria</taxon>
        <taxon>Hyphomonadales</taxon>
        <taxon>Hyphomonadaceae</taxon>
        <taxon>Henriciella</taxon>
    </lineage>
</organism>
<feature type="transmembrane region" description="Helical" evidence="1">
    <location>
        <begin position="139"/>
        <end position="160"/>
    </location>
</feature>
<dbReference type="GO" id="GO:0080120">
    <property type="term" value="P:CAAX-box protein maturation"/>
    <property type="evidence" value="ECO:0007669"/>
    <property type="project" value="UniProtKB-ARBA"/>
</dbReference>
<feature type="domain" description="CAAX prenyl protease 2/Lysostaphin resistance protein A-like" evidence="2">
    <location>
        <begin position="138"/>
        <end position="226"/>
    </location>
</feature>
<dbReference type="OrthoDB" id="7632478at2"/>
<feature type="transmembrane region" description="Helical" evidence="1">
    <location>
        <begin position="44"/>
        <end position="66"/>
    </location>
</feature>
<reference evidence="3 4" key="1">
    <citation type="submission" date="2018-08" db="EMBL/GenBank/DDBJ databases">
        <title>Henriciella mobilis sp. nov., isolated from seawater.</title>
        <authorList>
            <person name="Cheng H."/>
            <person name="Wu Y.-H."/>
            <person name="Xu X.-W."/>
            <person name="Guo L.-L."/>
        </authorList>
    </citation>
    <scope>NUCLEOTIDE SEQUENCE [LARGE SCALE GENOMIC DNA]</scope>
    <source>
        <strain evidence="3 4">CCUG67844</strain>
    </source>
</reference>
<keyword evidence="3" id="KW-0378">Hydrolase</keyword>
<dbReference type="AlphaFoldDB" id="A0A399RMM1"/>
<dbReference type="EMBL" id="QWGA01000003">
    <property type="protein sequence ID" value="RIJ31072.1"/>
    <property type="molecule type" value="Genomic_DNA"/>
</dbReference>
<accession>A0A399RMM1</accession>
<keyword evidence="3" id="KW-0645">Protease</keyword>
<keyword evidence="1" id="KW-0472">Membrane</keyword>
<keyword evidence="1" id="KW-0812">Transmembrane</keyword>
<comment type="caution">
    <text evidence="3">The sequence shown here is derived from an EMBL/GenBank/DDBJ whole genome shotgun (WGS) entry which is preliminary data.</text>
</comment>
<name>A0A399RMM1_9PROT</name>
<dbReference type="Proteomes" id="UP000265845">
    <property type="component" value="Unassembled WGS sequence"/>
</dbReference>
<protein>
    <submittedName>
        <fullName evidence="3">CPBP family intramembrane metalloprotease</fullName>
    </submittedName>
</protein>
<dbReference type="RefSeq" id="WP_119452572.1">
    <property type="nucleotide sequence ID" value="NZ_QWGA01000003.1"/>
</dbReference>
<sequence length="254" mass="27840">METFIQTERELAIGLGAILLLWVCGMASDIYRRIRKPARPTRSPFIHWTVTGSLLWLLCGISVWAWTSSGRSLETLGVAWGSGIGMFAAWAIALGFLALQCAQLPAIRRDAEVQETLRQSMFGSGDYDALMPRRRRDCWGFFLVAITAGITEEVIFRAFLISVLALVMPLWVAALAAIGVFILAHIYQGVQGLVRILPVTIIMTLTYVLSGSLWPGIIVHVAVDVMAGIIAWILLPREGYIRVEEEAAAGAVPA</sequence>
<evidence type="ECO:0000313" key="3">
    <source>
        <dbReference type="EMBL" id="RIJ31072.1"/>
    </source>
</evidence>
<dbReference type="Pfam" id="PF02517">
    <property type="entry name" value="Rce1-like"/>
    <property type="match status" value="1"/>
</dbReference>
<evidence type="ECO:0000313" key="4">
    <source>
        <dbReference type="Proteomes" id="UP000265845"/>
    </source>
</evidence>
<dbReference type="InterPro" id="IPR003675">
    <property type="entry name" value="Rce1/LyrA-like_dom"/>
</dbReference>
<feature type="transmembrane region" description="Helical" evidence="1">
    <location>
        <begin position="78"/>
        <end position="99"/>
    </location>
</feature>
<keyword evidence="3" id="KW-0482">Metalloprotease</keyword>
<dbReference type="GO" id="GO:0008237">
    <property type="term" value="F:metallopeptidase activity"/>
    <property type="evidence" value="ECO:0007669"/>
    <property type="project" value="UniProtKB-KW"/>
</dbReference>
<proteinExistence type="predicted"/>
<dbReference type="GO" id="GO:0004175">
    <property type="term" value="F:endopeptidase activity"/>
    <property type="evidence" value="ECO:0007669"/>
    <property type="project" value="UniProtKB-ARBA"/>
</dbReference>
<feature type="transmembrane region" description="Helical" evidence="1">
    <location>
        <begin position="193"/>
        <end position="210"/>
    </location>
</feature>
<feature type="transmembrane region" description="Helical" evidence="1">
    <location>
        <begin position="216"/>
        <end position="235"/>
    </location>
</feature>
<gene>
    <name evidence="3" type="ORF">D1222_02055</name>
</gene>
<keyword evidence="1" id="KW-1133">Transmembrane helix</keyword>
<evidence type="ECO:0000259" key="2">
    <source>
        <dbReference type="Pfam" id="PF02517"/>
    </source>
</evidence>